<organism evidence="2 3">
    <name type="scientific">Ranitomeya imitator</name>
    <name type="common">mimic poison frog</name>
    <dbReference type="NCBI Taxonomy" id="111125"/>
    <lineage>
        <taxon>Eukaryota</taxon>
        <taxon>Metazoa</taxon>
        <taxon>Chordata</taxon>
        <taxon>Craniata</taxon>
        <taxon>Vertebrata</taxon>
        <taxon>Euteleostomi</taxon>
        <taxon>Amphibia</taxon>
        <taxon>Batrachia</taxon>
        <taxon>Anura</taxon>
        <taxon>Neobatrachia</taxon>
        <taxon>Hyloidea</taxon>
        <taxon>Dendrobatidae</taxon>
        <taxon>Dendrobatinae</taxon>
        <taxon>Ranitomeya</taxon>
    </lineage>
</organism>
<name>A0ABN9LM89_9NEOB</name>
<dbReference type="InterPro" id="IPR008906">
    <property type="entry name" value="HATC_C_dom"/>
</dbReference>
<protein>
    <recommendedName>
        <fullName evidence="1">HAT C-terminal dimerisation domain-containing protein</fullName>
    </recommendedName>
</protein>
<evidence type="ECO:0000313" key="2">
    <source>
        <dbReference type="EMBL" id="CAJ0943560.1"/>
    </source>
</evidence>
<gene>
    <name evidence="2" type="ORF">RIMI_LOCUS10047216</name>
</gene>
<reference evidence="2" key="1">
    <citation type="submission" date="2023-07" db="EMBL/GenBank/DDBJ databases">
        <authorList>
            <person name="Stuckert A."/>
        </authorList>
    </citation>
    <scope>NUCLEOTIDE SEQUENCE</scope>
</reference>
<sequence>MCVKNHLAARVQRLFPETCTLVTEEGEDGGEDEINWKDPAMWPDDIKDKEREKIVLSGLSNEEELKQMVKSLPKDVDDRSFSDFLLYAKSSNGREKFIRDWLRWSPSKKVMYCFTCMAFSDDKRSILCRKEGFNPMVSKWHRLYLKLPEHEHSALHRKHYWSWRTRQKAQVGHGVDFEMQRSLAKEAERLVALLERLLDVTLHLASRNMAFRGTSQRIGDLHNGNFLGTLEILSRYDSVLKEHLEKSGFGYILALQIDGRYLQVVFAPILKMTTISEENLVASTEELIAAYPQDLTSLLSELQHLRKVYEATFTDNMGPLDLLNAIYKFELQGIFGEVCIALRIFITLPLSVAEGERAFSKLSLVKNYLRSTMTEQRLNSLALLSIEHELTRRLNFKDLITDFAKQKEASVAGELSATKQRRCSDRHRLV</sequence>
<dbReference type="Proteomes" id="UP001176940">
    <property type="component" value="Unassembled WGS sequence"/>
</dbReference>
<dbReference type="PANTHER" id="PTHR45749:SF33">
    <property type="entry name" value="ZINC FINGER MYM-TYPE PROTEIN 1"/>
    <property type="match status" value="1"/>
</dbReference>
<dbReference type="Pfam" id="PF05699">
    <property type="entry name" value="Dimer_Tnp_hAT"/>
    <property type="match status" value="1"/>
</dbReference>
<keyword evidence="3" id="KW-1185">Reference proteome</keyword>
<feature type="domain" description="HAT C-terminal dimerisation" evidence="1">
    <location>
        <begin position="295"/>
        <end position="390"/>
    </location>
</feature>
<evidence type="ECO:0000313" key="3">
    <source>
        <dbReference type="Proteomes" id="UP001176940"/>
    </source>
</evidence>
<comment type="caution">
    <text evidence="2">The sequence shown here is derived from an EMBL/GenBank/DDBJ whole genome shotgun (WGS) entry which is preliminary data.</text>
</comment>
<proteinExistence type="predicted"/>
<dbReference type="PANTHER" id="PTHR45749">
    <property type="match status" value="1"/>
</dbReference>
<dbReference type="EMBL" id="CAUEEQ010021406">
    <property type="protein sequence ID" value="CAJ0943560.1"/>
    <property type="molecule type" value="Genomic_DNA"/>
</dbReference>
<evidence type="ECO:0000259" key="1">
    <source>
        <dbReference type="Pfam" id="PF05699"/>
    </source>
</evidence>
<accession>A0ABN9LM89</accession>